<dbReference type="InterPro" id="IPR051018">
    <property type="entry name" value="Bacteriophage_GH24"/>
</dbReference>
<keyword evidence="4 6" id="KW-0378">Hydrolase</keyword>
<proteinExistence type="inferred from homology"/>
<sequence>MTIIAIVMTTFSGDIRTSQEGLKLIGNAEGCKAQPYLCPAGVMTVGVGSTTGNIEPGKKYSDEEIAKRWVSDIKEAEQCVNQFANGKGLPQGTFDAFTSITFNVGCTAMKKSTLFKYSRSGKIKDACFELTRWVYAGGKKLPGLVTRRDGELHLCLRDLK</sequence>
<comment type="similarity">
    <text evidence="6">Belongs to the glycosyl hydrolase 24 family.</text>
</comment>
<dbReference type="EMBL" id="JAJNAG010000002">
    <property type="protein sequence ID" value="MCD1124829.1"/>
    <property type="molecule type" value="Genomic_DNA"/>
</dbReference>
<dbReference type="PANTHER" id="PTHR38107:SF4">
    <property type="entry name" value="LYSOZYME"/>
    <property type="match status" value="1"/>
</dbReference>
<keyword evidence="3 6" id="KW-0081">Bacteriolytic enzyme</keyword>
<dbReference type="Pfam" id="PF00959">
    <property type="entry name" value="Phage_lysozyme"/>
    <property type="match status" value="1"/>
</dbReference>
<evidence type="ECO:0000256" key="1">
    <source>
        <dbReference type="ARBA" id="ARBA00000632"/>
    </source>
</evidence>
<dbReference type="InterPro" id="IPR034690">
    <property type="entry name" value="Endolysin_T4_type"/>
</dbReference>
<reference evidence="7" key="1">
    <citation type="submission" date="2021-11" db="EMBL/GenBank/DDBJ databases">
        <title>Jinshanibacter sp. isolated from one year old Eriocheir sinensis.</title>
        <authorList>
            <person name="Li J.-Y."/>
            <person name="He W."/>
            <person name="Gao T.-H."/>
        </authorList>
    </citation>
    <scope>NUCLEOTIDE SEQUENCE</scope>
    <source>
        <strain evidence="7">LJY008</strain>
    </source>
</reference>
<dbReference type="HAMAP" id="MF_04110">
    <property type="entry name" value="ENDOLYSIN_T4"/>
    <property type="match status" value="1"/>
</dbReference>
<dbReference type="GO" id="GO:0003796">
    <property type="term" value="F:lysozyme activity"/>
    <property type="evidence" value="ECO:0007669"/>
    <property type="project" value="UniProtKB-EC"/>
</dbReference>
<name>A0A9X1MTP1_9GAMM</name>
<organism evidence="7 8">
    <name type="scientific">Limnobaculum eriocheiris</name>
    <dbReference type="NCBI Taxonomy" id="2897391"/>
    <lineage>
        <taxon>Bacteria</taxon>
        <taxon>Pseudomonadati</taxon>
        <taxon>Pseudomonadota</taxon>
        <taxon>Gammaproteobacteria</taxon>
        <taxon>Enterobacterales</taxon>
        <taxon>Budviciaceae</taxon>
        <taxon>Limnobaculum</taxon>
    </lineage>
</organism>
<dbReference type="InterPro" id="IPR023347">
    <property type="entry name" value="Lysozyme_dom_sf"/>
</dbReference>
<dbReference type="Proteomes" id="UP001139171">
    <property type="component" value="Unassembled WGS sequence"/>
</dbReference>
<keyword evidence="2 6" id="KW-0929">Antimicrobial</keyword>
<dbReference type="PANTHER" id="PTHR38107">
    <property type="match status" value="1"/>
</dbReference>
<evidence type="ECO:0000256" key="6">
    <source>
        <dbReference type="RuleBase" id="RU003788"/>
    </source>
</evidence>
<dbReference type="RefSeq" id="WP_230607874.1">
    <property type="nucleotide sequence ID" value="NZ_JAJNAG010000002.1"/>
</dbReference>
<gene>
    <name evidence="7" type="ORF">LPW36_02060</name>
</gene>
<dbReference type="GO" id="GO:0042742">
    <property type="term" value="P:defense response to bacterium"/>
    <property type="evidence" value="ECO:0007669"/>
    <property type="project" value="UniProtKB-KW"/>
</dbReference>
<evidence type="ECO:0000313" key="8">
    <source>
        <dbReference type="Proteomes" id="UP001139171"/>
    </source>
</evidence>
<dbReference type="GO" id="GO:0031640">
    <property type="term" value="P:killing of cells of another organism"/>
    <property type="evidence" value="ECO:0007669"/>
    <property type="project" value="UniProtKB-KW"/>
</dbReference>
<dbReference type="SUPFAM" id="SSF53955">
    <property type="entry name" value="Lysozyme-like"/>
    <property type="match status" value="1"/>
</dbReference>
<evidence type="ECO:0000256" key="3">
    <source>
        <dbReference type="ARBA" id="ARBA00022638"/>
    </source>
</evidence>
<dbReference type="GO" id="GO:0009253">
    <property type="term" value="P:peptidoglycan catabolic process"/>
    <property type="evidence" value="ECO:0007669"/>
    <property type="project" value="InterPro"/>
</dbReference>
<dbReference type="EC" id="3.2.1.17" evidence="6"/>
<dbReference type="GO" id="GO:0016998">
    <property type="term" value="P:cell wall macromolecule catabolic process"/>
    <property type="evidence" value="ECO:0007669"/>
    <property type="project" value="InterPro"/>
</dbReference>
<dbReference type="AlphaFoldDB" id="A0A9X1MTP1"/>
<keyword evidence="5 6" id="KW-0326">Glycosidase</keyword>
<evidence type="ECO:0000256" key="2">
    <source>
        <dbReference type="ARBA" id="ARBA00022529"/>
    </source>
</evidence>
<comment type="catalytic activity">
    <reaction evidence="1 6">
        <text>Hydrolysis of (1-&gt;4)-beta-linkages between N-acetylmuramic acid and N-acetyl-D-glucosamine residues in a peptidoglycan and between N-acetyl-D-glucosamine residues in chitodextrins.</text>
        <dbReference type="EC" id="3.2.1.17"/>
    </reaction>
</comment>
<keyword evidence="8" id="KW-1185">Reference proteome</keyword>
<comment type="caution">
    <text evidence="7">The sequence shown here is derived from an EMBL/GenBank/DDBJ whole genome shotgun (WGS) entry which is preliminary data.</text>
</comment>
<dbReference type="CDD" id="cd16901">
    <property type="entry name" value="lyz_P1"/>
    <property type="match status" value="1"/>
</dbReference>
<accession>A0A9X1MTP1</accession>
<dbReference type="InterPro" id="IPR023346">
    <property type="entry name" value="Lysozyme-like_dom_sf"/>
</dbReference>
<evidence type="ECO:0000256" key="4">
    <source>
        <dbReference type="ARBA" id="ARBA00022801"/>
    </source>
</evidence>
<dbReference type="Gene3D" id="1.10.530.40">
    <property type="match status" value="1"/>
</dbReference>
<evidence type="ECO:0000256" key="5">
    <source>
        <dbReference type="ARBA" id="ARBA00023295"/>
    </source>
</evidence>
<dbReference type="InterPro" id="IPR002196">
    <property type="entry name" value="Glyco_hydro_24"/>
</dbReference>
<evidence type="ECO:0000313" key="7">
    <source>
        <dbReference type="EMBL" id="MCD1124829.1"/>
    </source>
</evidence>
<protein>
    <recommendedName>
        <fullName evidence="6">Lysozyme</fullName>
        <ecNumber evidence="6">3.2.1.17</ecNumber>
    </recommendedName>
</protein>